<organism evidence="6 7">
    <name type="scientific">Rhizophagus irregularis</name>
    <dbReference type="NCBI Taxonomy" id="588596"/>
    <lineage>
        <taxon>Eukaryota</taxon>
        <taxon>Fungi</taxon>
        <taxon>Fungi incertae sedis</taxon>
        <taxon>Mucoromycota</taxon>
        <taxon>Glomeromycotina</taxon>
        <taxon>Glomeromycetes</taxon>
        <taxon>Glomerales</taxon>
        <taxon>Glomeraceae</taxon>
        <taxon>Rhizophagus</taxon>
    </lineage>
</organism>
<dbReference type="GO" id="GO:0034472">
    <property type="term" value="P:snRNA 3'-end processing"/>
    <property type="evidence" value="ECO:0007669"/>
    <property type="project" value="TreeGrafter"/>
</dbReference>
<dbReference type="PANTHER" id="PTHR46094:SF1">
    <property type="entry name" value="INTEGRATOR COMPLEX SUBUNIT 9"/>
    <property type="match status" value="1"/>
</dbReference>
<evidence type="ECO:0000256" key="1">
    <source>
        <dbReference type="ARBA" id="ARBA00004123"/>
    </source>
</evidence>
<feature type="compositionally biased region" description="Low complexity" evidence="4">
    <location>
        <begin position="40"/>
        <end position="55"/>
    </location>
</feature>
<gene>
    <name evidence="6" type="ORF">CHRIB12_LOCUS19977</name>
</gene>
<evidence type="ECO:0000313" key="6">
    <source>
        <dbReference type="EMBL" id="CAB5387075.1"/>
    </source>
</evidence>
<sequence>MQMNILIDCGLDTSYFLEFPPRDIIGSKAQQHASVSVEVSSNISDHSDHTSSSNDAISENKENDKKRRKLDHLIDSTGDGSGGAGGGVRRRGQFLVETPEFSSIDWNIIDFIFITNYNHITYSFIWTTDDEGIAVIQSCIDKVRPVRFGEHLNLYELEVTAYSSGYCLGSANWMIDCGGEKISIVSSSSTVQNIHPLPFDETVLINVDVIILSDLRDKDGARFETILIEIGNCVANTLKNKGNVLFPCTMNGIIFDIIGFLSQHLRAVGLRGIPFYAVSPIAEESLKYSNICGEWMCTERQQKMYLPDNPMHHQDMIEQSLLYYASRADSSLREKYQEPCVVFAGHPSLRSGATINFIRKEKKPRHVLIPQKIIKESGNIRPNLPNSLITLYECLDIVNISINSQFVRTVMTENLASNIELVNLGKDSLIASLNGTFNIHNTKTSLTSAENQLNQQRYVCGEFDVSKLINELTEQMNR</sequence>
<evidence type="ECO:0000313" key="7">
    <source>
        <dbReference type="Proteomes" id="UP000684084"/>
    </source>
</evidence>
<evidence type="ECO:0000256" key="3">
    <source>
        <dbReference type="ARBA" id="ARBA00023242"/>
    </source>
</evidence>
<keyword evidence="3" id="KW-0539">Nucleus</keyword>
<dbReference type="Proteomes" id="UP000684084">
    <property type="component" value="Unassembled WGS sequence"/>
</dbReference>
<comment type="caution">
    <text evidence="6">The sequence shown here is derived from an EMBL/GenBank/DDBJ whole genome shotgun (WGS) entry which is preliminary data.</text>
</comment>
<dbReference type="SMART" id="SM01027">
    <property type="entry name" value="Beta-Casp"/>
    <property type="match status" value="1"/>
</dbReference>
<proteinExistence type="predicted"/>
<dbReference type="InterPro" id="IPR027074">
    <property type="entry name" value="Integrator_9su"/>
</dbReference>
<protein>
    <recommendedName>
        <fullName evidence="5">Beta-Casp domain-containing protein</fullName>
    </recommendedName>
</protein>
<comment type="subcellular location">
    <subcellularLocation>
        <location evidence="1">Nucleus</location>
    </subcellularLocation>
</comment>
<feature type="region of interest" description="Disordered" evidence="4">
    <location>
        <begin position="36"/>
        <end position="87"/>
    </location>
</feature>
<evidence type="ECO:0000256" key="2">
    <source>
        <dbReference type="ARBA" id="ARBA00022490"/>
    </source>
</evidence>
<name>A0A916EJ39_9GLOM</name>
<evidence type="ECO:0000259" key="5">
    <source>
        <dbReference type="SMART" id="SM01027"/>
    </source>
</evidence>
<dbReference type="InterPro" id="IPR022712">
    <property type="entry name" value="Beta_Casp"/>
</dbReference>
<dbReference type="EMBL" id="CAGKOT010000057">
    <property type="protein sequence ID" value="CAB5387075.1"/>
    <property type="molecule type" value="Genomic_DNA"/>
</dbReference>
<evidence type="ECO:0000256" key="4">
    <source>
        <dbReference type="SAM" id="MobiDB-lite"/>
    </source>
</evidence>
<feature type="domain" description="Beta-Casp" evidence="5">
    <location>
        <begin position="254"/>
        <end position="374"/>
    </location>
</feature>
<dbReference type="AlphaFoldDB" id="A0A916EJ39"/>
<accession>A0A916EJ39</accession>
<dbReference type="OrthoDB" id="5600060at2759"/>
<keyword evidence="2" id="KW-0963">Cytoplasm</keyword>
<dbReference type="VEuPathDB" id="FungiDB:RhiirFUN_012682"/>
<dbReference type="GO" id="GO:0032039">
    <property type="term" value="C:integrator complex"/>
    <property type="evidence" value="ECO:0007669"/>
    <property type="project" value="InterPro"/>
</dbReference>
<dbReference type="PANTHER" id="PTHR46094">
    <property type="entry name" value="INTEGRATOR COMPLEX SUBUNIT 9"/>
    <property type="match status" value="1"/>
</dbReference>
<reference evidence="6" key="1">
    <citation type="submission" date="2020-05" db="EMBL/GenBank/DDBJ databases">
        <authorList>
            <person name="Rincon C."/>
            <person name="Sanders R I."/>
            <person name="Robbins C."/>
            <person name="Chaturvedi A."/>
        </authorList>
    </citation>
    <scope>NUCLEOTIDE SEQUENCE</scope>
    <source>
        <strain evidence="6">CHB12</strain>
    </source>
</reference>